<dbReference type="RefSeq" id="WP_166881750.1">
    <property type="nucleotide sequence ID" value="NZ_WHJH01000060.1"/>
</dbReference>
<keyword evidence="3" id="KW-1185">Reference proteome</keyword>
<accession>A0ABX0P192</accession>
<sequence length="389" mass="43644">MSATINTAWYDLFSRGARDWLRHNDKVREAVHQHLPELIAGPDLITGPRERTVQVPVRMLEHARFRLADARTETGAGQGAGKPGDVLQPGTPAHSGGADGQDGGGNDDGDVRLLLELSIDEIMDWVWEELKLPELKPRNSARIEDVELVREGWDKRGARSRLDRRRTVKEAIKRRAVQADAVPFTSDDLRFRQLASRLRPSTSATMLFVIDVSASMTEIERKLAKSFFFFALQGIRRQYARVETRFIAHTTHAWEFSEREFFQVAGMGGTIASSAFRLVLDLIRTELDPAQNNLYMFYASDGENFTEDRAAASAALTELGKLLNYAGYIETLPGVPRALETDMRRLCNELERRGVHIGSTVLRTPDDVWGALRKFFASESEQGSAEAAR</sequence>
<feature type="region of interest" description="Disordered" evidence="1">
    <location>
        <begin position="72"/>
        <end position="107"/>
    </location>
</feature>
<dbReference type="PANTHER" id="PTHR30510">
    <property type="entry name" value="UPF0229 PROTEIN YEAH"/>
    <property type="match status" value="1"/>
</dbReference>
<reference evidence="2 3" key="1">
    <citation type="submission" date="2019-10" db="EMBL/GenBank/DDBJ databases">
        <title>Taxonomy of Antarctic Massilia spp.: description of Massilia rubra sp. nov., Massilia aquatica sp. nov., Massilia mucilaginosa sp. nov., Massilia frigida sp. nov. isolated from streams, lakes and regoliths.</title>
        <authorList>
            <person name="Holochova P."/>
            <person name="Sedlacek I."/>
            <person name="Kralova S."/>
            <person name="Maslanova I."/>
            <person name="Busse H.-J."/>
            <person name="Stankova E."/>
            <person name="Vrbovska V."/>
            <person name="Kovarovic V."/>
            <person name="Bartak M."/>
            <person name="Svec P."/>
            <person name="Pantucek R."/>
        </authorList>
    </citation>
    <scope>NUCLEOTIDE SEQUENCE [LARGE SCALE GENOMIC DNA]</scope>
    <source>
        <strain evidence="2 3">CCM 8733</strain>
    </source>
</reference>
<organism evidence="2 3">
    <name type="scientific">Massilia mucilaginosa</name>
    <dbReference type="NCBI Taxonomy" id="2609282"/>
    <lineage>
        <taxon>Bacteria</taxon>
        <taxon>Pseudomonadati</taxon>
        <taxon>Pseudomonadota</taxon>
        <taxon>Betaproteobacteria</taxon>
        <taxon>Burkholderiales</taxon>
        <taxon>Oxalobacteraceae</taxon>
        <taxon>Telluria group</taxon>
        <taxon>Massilia</taxon>
    </lineage>
</organism>
<comment type="caution">
    <text evidence="2">The sequence shown here is derived from an EMBL/GenBank/DDBJ whole genome shotgun (WGS) entry which is preliminary data.</text>
</comment>
<proteinExistence type="predicted"/>
<evidence type="ECO:0000313" key="2">
    <source>
        <dbReference type="EMBL" id="NHZ93063.1"/>
    </source>
</evidence>
<gene>
    <name evidence="2" type="ORF">F2P45_29240</name>
</gene>
<dbReference type="PANTHER" id="PTHR30510:SF2">
    <property type="entry name" value="UPF0229 PROTEIN YEAH"/>
    <property type="match status" value="1"/>
</dbReference>
<dbReference type="SUPFAM" id="SSF53300">
    <property type="entry name" value="vWA-like"/>
    <property type="match status" value="1"/>
</dbReference>
<evidence type="ECO:0000256" key="1">
    <source>
        <dbReference type="SAM" id="MobiDB-lite"/>
    </source>
</evidence>
<dbReference type="Proteomes" id="UP000609726">
    <property type="component" value="Unassembled WGS sequence"/>
</dbReference>
<protein>
    <submittedName>
        <fullName evidence="2">DUF444 family protein</fullName>
    </submittedName>
</protein>
<evidence type="ECO:0000313" key="3">
    <source>
        <dbReference type="Proteomes" id="UP000609726"/>
    </source>
</evidence>
<dbReference type="EMBL" id="WHJH01000060">
    <property type="protein sequence ID" value="NHZ93063.1"/>
    <property type="molecule type" value="Genomic_DNA"/>
</dbReference>
<feature type="compositionally biased region" description="Gly residues" evidence="1">
    <location>
        <begin position="97"/>
        <end position="106"/>
    </location>
</feature>
<dbReference type="Pfam" id="PF04285">
    <property type="entry name" value="DUF444"/>
    <property type="match status" value="2"/>
</dbReference>
<name>A0ABX0P192_9BURK</name>
<dbReference type="InterPro" id="IPR006698">
    <property type="entry name" value="UPF0229"/>
</dbReference>
<dbReference type="InterPro" id="IPR036465">
    <property type="entry name" value="vWFA_dom_sf"/>
</dbReference>